<evidence type="ECO:0008006" key="19">
    <source>
        <dbReference type="Google" id="ProtNLM"/>
    </source>
</evidence>
<dbReference type="SMART" id="SM00034">
    <property type="entry name" value="CLECT"/>
    <property type="match status" value="1"/>
</dbReference>
<dbReference type="SMART" id="SM00241">
    <property type="entry name" value="ZP"/>
    <property type="match status" value="1"/>
</dbReference>
<feature type="domain" description="EGF-like" evidence="13">
    <location>
        <begin position="270"/>
        <end position="311"/>
    </location>
</feature>
<evidence type="ECO:0000259" key="16">
    <source>
        <dbReference type="PROSITE" id="PS51034"/>
    </source>
</evidence>
<dbReference type="Pfam" id="PF00100">
    <property type="entry name" value="Zona_pellucida"/>
    <property type="match status" value="1"/>
</dbReference>
<dbReference type="PROSITE" id="PS50923">
    <property type="entry name" value="SUSHI"/>
    <property type="match status" value="1"/>
</dbReference>
<dbReference type="PRINTS" id="PR00023">
    <property type="entry name" value="ZPELLUCIDA"/>
</dbReference>
<comment type="caution">
    <text evidence="9">Lacks conserved residue(s) required for the propagation of feature annotation.</text>
</comment>
<dbReference type="InterPro" id="IPR042235">
    <property type="entry name" value="ZP-C_dom"/>
</dbReference>
<dbReference type="Proteomes" id="UP001163046">
    <property type="component" value="Unassembled WGS sequence"/>
</dbReference>
<dbReference type="Gene3D" id="3.10.100.10">
    <property type="entry name" value="Mannose-Binding Protein A, subunit A"/>
    <property type="match status" value="1"/>
</dbReference>
<dbReference type="PROSITE" id="PS01187">
    <property type="entry name" value="EGF_CA"/>
    <property type="match status" value="2"/>
</dbReference>
<organism evidence="17 18">
    <name type="scientific">Desmophyllum pertusum</name>
    <dbReference type="NCBI Taxonomy" id="174260"/>
    <lineage>
        <taxon>Eukaryota</taxon>
        <taxon>Metazoa</taxon>
        <taxon>Cnidaria</taxon>
        <taxon>Anthozoa</taxon>
        <taxon>Hexacorallia</taxon>
        <taxon>Scleractinia</taxon>
        <taxon>Caryophylliina</taxon>
        <taxon>Caryophylliidae</taxon>
        <taxon>Desmophyllum</taxon>
    </lineage>
</organism>
<dbReference type="PROSITE" id="PS51034">
    <property type="entry name" value="ZP_2"/>
    <property type="match status" value="1"/>
</dbReference>
<keyword evidence="11" id="KW-0472">Membrane</keyword>
<keyword evidence="6" id="KW-0677">Repeat</keyword>
<dbReference type="Gene3D" id="2.60.40.3210">
    <property type="entry name" value="Zona pellucida, ZP-N domain"/>
    <property type="match status" value="1"/>
</dbReference>
<dbReference type="InterPro" id="IPR033989">
    <property type="entry name" value="CD209-like_CTLD"/>
</dbReference>
<evidence type="ECO:0000256" key="6">
    <source>
        <dbReference type="ARBA" id="ARBA00022737"/>
    </source>
</evidence>
<evidence type="ECO:0000313" key="17">
    <source>
        <dbReference type="EMBL" id="KAJ7382013.1"/>
    </source>
</evidence>
<dbReference type="InterPro" id="IPR009030">
    <property type="entry name" value="Growth_fac_rcpt_cys_sf"/>
</dbReference>
<evidence type="ECO:0000256" key="4">
    <source>
        <dbReference type="ARBA" id="ARBA00022729"/>
    </source>
</evidence>
<evidence type="ECO:0000259" key="13">
    <source>
        <dbReference type="PROSITE" id="PS50026"/>
    </source>
</evidence>
<dbReference type="InterPro" id="IPR001304">
    <property type="entry name" value="C-type_lectin-like"/>
</dbReference>
<dbReference type="EMBL" id="MU825947">
    <property type="protein sequence ID" value="KAJ7382013.1"/>
    <property type="molecule type" value="Genomic_DNA"/>
</dbReference>
<dbReference type="CDD" id="cd00054">
    <property type="entry name" value="EGF_CA"/>
    <property type="match status" value="5"/>
</dbReference>
<evidence type="ECO:0000313" key="18">
    <source>
        <dbReference type="Proteomes" id="UP001163046"/>
    </source>
</evidence>
<feature type="chain" id="PRO_5040981097" description="Oncoprotein-induced transcript 3 protein" evidence="12">
    <location>
        <begin position="26"/>
        <end position="795"/>
    </location>
</feature>
<dbReference type="PROSITE" id="PS00615">
    <property type="entry name" value="C_TYPE_LECTIN_1"/>
    <property type="match status" value="1"/>
</dbReference>
<dbReference type="AlphaFoldDB" id="A0A9W9ZJT4"/>
<comment type="subcellular location">
    <subcellularLocation>
        <location evidence="1">Secreted</location>
    </subcellularLocation>
</comment>
<dbReference type="PANTHER" id="PTHR47333">
    <property type="entry name" value="VON WILLEBRAND FACTOR C AND EGF DOMAIN-CONTAINING PROTEIN"/>
    <property type="match status" value="1"/>
</dbReference>
<evidence type="ECO:0000256" key="12">
    <source>
        <dbReference type="SAM" id="SignalP"/>
    </source>
</evidence>
<dbReference type="GO" id="GO:0030246">
    <property type="term" value="F:carbohydrate binding"/>
    <property type="evidence" value="ECO:0007669"/>
    <property type="project" value="UniProtKB-KW"/>
</dbReference>
<dbReference type="CDD" id="cd03590">
    <property type="entry name" value="CLECT_DC-SIGN_like"/>
    <property type="match status" value="1"/>
</dbReference>
<gene>
    <name evidence="17" type="ORF">OS493_037656</name>
</gene>
<feature type="domain" description="EGF-like" evidence="13">
    <location>
        <begin position="312"/>
        <end position="353"/>
    </location>
</feature>
<proteinExistence type="predicted"/>
<dbReference type="GO" id="GO:0005509">
    <property type="term" value="F:calcium ion binding"/>
    <property type="evidence" value="ECO:0007669"/>
    <property type="project" value="InterPro"/>
</dbReference>
<dbReference type="Gene3D" id="2.10.25.10">
    <property type="entry name" value="Laminin"/>
    <property type="match status" value="5"/>
</dbReference>
<feature type="domain" description="EGF-like" evidence="13">
    <location>
        <begin position="354"/>
        <end position="395"/>
    </location>
</feature>
<sequence>MAVCHWLSIFLVGFAVLVLRSNSKGVCPNNWVHMQGSCYKYFSKALNWNAAKSACETLGTKLVVINSQAEQQAISSKLPNGQRTWIGLYRDPKDKSRWLWVDGTRPTYTYWYSGEPNNSGGSEDCGEMFTKVTGRKWNDIPCSFSFTYICETAASSCQKLSLRGGVHVSPSNCLSSNQKYGSTCSFSCTRGYRLSGPSSTKCGRGGAWSAKVNTVICNGLTYRVFLLDINECAVSNGGCSHKCVNTAGSYKCECPDQGLSLSSDGRKCQDINECAVSNGGCSHKCVNTAGSYKCECPDPGLKLSSDGRKCQDINECAASNGGCSHKCVNTAGSYKCECPDPGLSLSSDGRKCQDINECAASNGGCSHKCVNTAGSYKCECPDPGLSLSSDSKKCQDINECAVSNGGCSHKCVNTKGSYKCECPDPELSLSLDNRTCRAPGVDVQCNSDNMTIIIPKSLLRGIDREHLRLLDTTCKAKETSALFSLTTPLTGCSTTRRHTPTAIVYSNTVLEIAVTPKDVVTRVREIEIPFSCFYSSSGEVSSVGLKPSNRKLVFSDEGKGNFTLSLNMFPDKRFVSPYMNNDFPVAVVLRKLLFFEVSVTSGDKQLSIKADRCYATPTQDQKNSLKYEFITKGCPSDETVKYLSTPSVSTQRFSLEAFKFIAKHPFVFVHCHVIVCNATDPGSKCAKKCPSSGRGRREASDHVTGDVYSLAQGPLHLAREEKRGNVLDKSGSSPTLLMALFVMCVACLAGTALMVFKKSRGKPAGYAVLAAVIRSESMLNENNWTGQILRVNTRA</sequence>
<dbReference type="InterPro" id="IPR000436">
    <property type="entry name" value="Sushi_SCR_CCP_dom"/>
</dbReference>
<evidence type="ECO:0000256" key="9">
    <source>
        <dbReference type="PROSITE-ProRule" id="PRU00076"/>
    </source>
</evidence>
<dbReference type="InterPro" id="IPR035976">
    <property type="entry name" value="Sushi/SCR/CCP_sf"/>
</dbReference>
<evidence type="ECO:0000259" key="15">
    <source>
        <dbReference type="PROSITE" id="PS50923"/>
    </source>
</evidence>
<evidence type="ECO:0000256" key="5">
    <source>
        <dbReference type="ARBA" id="ARBA00022734"/>
    </source>
</evidence>
<dbReference type="OrthoDB" id="5981195at2759"/>
<dbReference type="CDD" id="cd00033">
    <property type="entry name" value="CCP"/>
    <property type="match status" value="1"/>
</dbReference>
<dbReference type="InterPro" id="IPR018378">
    <property type="entry name" value="C-type_lectin_CS"/>
</dbReference>
<keyword evidence="4 12" id="KW-0732">Signal</keyword>
<evidence type="ECO:0000256" key="11">
    <source>
        <dbReference type="SAM" id="Phobius"/>
    </source>
</evidence>
<dbReference type="PROSITE" id="PS00010">
    <property type="entry name" value="ASX_HYDROXYL"/>
    <property type="match status" value="4"/>
</dbReference>
<dbReference type="SMART" id="SM00181">
    <property type="entry name" value="EGF"/>
    <property type="match status" value="5"/>
</dbReference>
<keyword evidence="3 9" id="KW-0245">EGF-like domain</keyword>
<keyword evidence="5" id="KW-0430">Lectin</keyword>
<dbReference type="InterPro" id="IPR018097">
    <property type="entry name" value="EGF_Ca-bd_CS"/>
</dbReference>
<reference evidence="17" key="1">
    <citation type="submission" date="2023-01" db="EMBL/GenBank/DDBJ databases">
        <title>Genome assembly of the deep-sea coral Lophelia pertusa.</title>
        <authorList>
            <person name="Herrera S."/>
            <person name="Cordes E."/>
        </authorList>
    </citation>
    <scope>NUCLEOTIDE SEQUENCE</scope>
    <source>
        <strain evidence="17">USNM1676648</strain>
        <tissue evidence="17">Polyp</tissue>
    </source>
</reference>
<comment type="caution">
    <text evidence="17">The sequence shown here is derived from an EMBL/GenBank/DDBJ whole genome shotgun (WGS) entry which is preliminary data.</text>
</comment>
<dbReference type="SUPFAM" id="SSF57535">
    <property type="entry name" value="Complement control module/SCR domain"/>
    <property type="match status" value="1"/>
</dbReference>
<dbReference type="PROSITE" id="PS50026">
    <property type="entry name" value="EGF_3"/>
    <property type="match status" value="4"/>
</dbReference>
<keyword evidence="2" id="KW-0964">Secreted</keyword>
<evidence type="ECO:0000259" key="14">
    <source>
        <dbReference type="PROSITE" id="PS50041"/>
    </source>
</evidence>
<dbReference type="SUPFAM" id="SSF57184">
    <property type="entry name" value="Growth factor receptor domain"/>
    <property type="match status" value="2"/>
</dbReference>
<keyword evidence="18" id="KW-1185">Reference proteome</keyword>
<dbReference type="Pfam" id="PF00084">
    <property type="entry name" value="Sushi"/>
    <property type="match status" value="1"/>
</dbReference>
<dbReference type="Gene3D" id="2.10.70.10">
    <property type="entry name" value="Complement Module, domain 1"/>
    <property type="match status" value="1"/>
</dbReference>
<dbReference type="FunFam" id="2.10.25.10:FF:000010">
    <property type="entry name" value="Pro-epidermal growth factor"/>
    <property type="match status" value="3"/>
</dbReference>
<dbReference type="PROSITE" id="PS50041">
    <property type="entry name" value="C_TYPE_LECTIN_2"/>
    <property type="match status" value="1"/>
</dbReference>
<dbReference type="FunFam" id="2.10.25.10:FF:000005">
    <property type="entry name" value="Fibrillin 2"/>
    <property type="match status" value="1"/>
</dbReference>
<evidence type="ECO:0000256" key="3">
    <source>
        <dbReference type="ARBA" id="ARBA00022536"/>
    </source>
</evidence>
<dbReference type="InterPro" id="IPR052080">
    <property type="entry name" value="vWF_C/EGF_Fibrillin"/>
</dbReference>
<evidence type="ECO:0000256" key="1">
    <source>
        <dbReference type="ARBA" id="ARBA00004613"/>
    </source>
</evidence>
<evidence type="ECO:0000256" key="10">
    <source>
        <dbReference type="PROSITE-ProRule" id="PRU00302"/>
    </source>
</evidence>
<dbReference type="InterPro" id="IPR001507">
    <property type="entry name" value="ZP_dom"/>
</dbReference>
<keyword evidence="10" id="KW-0768">Sushi</keyword>
<dbReference type="Pfam" id="PF14670">
    <property type="entry name" value="FXa_inhibition"/>
    <property type="match status" value="5"/>
</dbReference>
<keyword evidence="11" id="KW-1133">Transmembrane helix</keyword>
<protein>
    <recommendedName>
        <fullName evidence="19">Oncoprotein-induced transcript 3 protein</fullName>
    </recommendedName>
</protein>
<dbReference type="InterPro" id="IPR000742">
    <property type="entry name" value="EGF"/>
</dbReference>
<feature type="domain" description="C-type lectin" evidence="14">
    <location>
        <begin position="34"/>
        <end position="151"/>
    </location>
</feature>
<dbReference type="PANTHER" id="PTHR47333:SF4">
    <property type="entry name" value="EGF-LIKE DOMAIN-CONTAINING PROTEIN"/>
    <property type="match status" value="1"/>
</dbReference>
<dbReference type="InterPro" id="IPR016187">
    <property type="entry name" value="CTDL_fold"/>
</dbReference>
<feature type="domain" description="ZP" evidence="16">
    <location>
        <begin position="444"/>
        <end position="692"/>
    </location>
</feature>
<dbReference type="InterPro" id="IPR000152">
    <property type="entry name" value="EGF-type_Asp/Asn_hydroxyl_site"/>
</dbReference>
<feature type="domain" description="Sushi" evidence="15">
    <location>
        <begin position="155"/>
        <end position="219"/>
    </location>
</feature>
<keyword evidence="7" id="KW-1015">Disulfide bond</keyword>
<dbReference type="GO" id="GO:0005576">
    <property type="term" value="C:extracellular region"/>
    <property type="evidence" value="ECO:0007669"/>
    <property type="project" value="UniProtKB-SubCell"/>
</dbReference>
<dbReference type="InterPro" id="IPR016186">
    <property type="entry name" value="C-type_lectin-like/link_sf"/>
</dbReference>
<dbReference type="InterPro" id="IPR001881">
    <property type="entry name" value="EGF-like_Ca-bd_dom"/>
</dbReference>
<name>A0A9W9ZJT4_9CNID</name>
<evidence type="ECO:0000256" key="8">
    <source>
        <dbReference type="ARBA" id="ARBA00023180"/>
    </source>
</evidence>
<keyword evidence="8" id="KW-0325">Glycoprotein</keyword>
<dbReference type="InterPro" id="IPR048290">
    <property type="entry name" value="ZP_chr"/>
</dbReference>
<evidence type="ECO:0000256" key="2">
    <source>
        <dbReference type="ARBA" id="ARBA00022525"/>
    </source>
</evidence>
<dbReference type="InterPro" id="IPR055355">
    <property type="entry name" value="ZP-C"/>
</dbReference>
<dbReference type="Gene3D" id="2.60.40.4100">
    <property type="entry name" value="Zona pellucida, ZP-C domain"/>
    <property type="match status" value="1"/>
</dbReference>
<dbReference type="SMART" id="SM00179">
    <property type="entry name" value="EGF_CA"/>
    <property type="match status" value="5"/>
</dbReference>
<feature type="transmembrane region" description="Helical" evidence="11">
    <location>
        <begin position="736"/>
        <end position="756"/>
    </location>
</feature>
<feature type="domain" description="EGF-like" evidence="13">
    <location>
        <begin position="228"/>
        <end position="269"/>
    </location>
</feature>
<dbReference type="SUPFAM" id="SSF56436">
    <property type="entry name" value="C-type lectin-like"/>
    <property type="match status" value="1"/>
</dbReference>
<keyword evidence="11" id="KW-0812">Transmembrane</keyword>
<feature type="signal peptide" evidence="12">
    <location>
        <begin position="1"/>
        <end position="25"/>
    </location>
</feature>
<dbReference type="Pfam" id="PF00059">
    <property type="entry name" value="Lectin_C"/>
    <property type="match status" value="1"/>
</dbReference>
<accession>A0A9W9ZJT4</accession>
<evidence type="ECO:0000256" key="7">
    <source>
        <dbReference type="ARBA" id="ARBA00023157"/>
    </source>
</evidence>
<dbReference type="SMART" id="SM00032">
    <property type="entry name" value="CCP"/>
    <property type="match status" value="1"/>
</dbReference>